<dbReference type="STRING" id="414703.SAMN04488125_12259"/>
<dbReference type="AlphaFoldDB" id="A0A1I4K193"/>
<gene>
    <name evidence="1" type="ORF">SAMN04488125_12259</name>
</gene>
<dbReference type="RefSeq" id="WP_244535532.1">
    <property type="nucleotide sequence ID" value="NZ_FOSV01000022.1"/>
</dbReference>
<organism evidence="1 2">
    <name type="scientific">Methylorubrum salsuginis</name>
    <dbReference type="NCBI Taxonomy" id="414703"/>
    <lineage>
        <taxon>Bacteria</taxon>
        <taxon>Pseudomonadati</taxon>
        <taxon>Pseudomonadota</taxon>
        <taxon>Alphaproteobacteria</taxon>
        <taxon>Hyphomicrobiales</taxon>
        <taxon>Methylobacteriaceae</taxon>
        <taxon>Methylorubrum</taxon>
    </lineage>
</organism>
<evidence type="ECO:0000313" key="1">
    <source>
        <dbReference type="EMBL" id="SFL72570.1"/>
    </source>
</evidence>
<name>A0A1I4K193_9HYPH</name>
<sequence>MHAFSGRRTMLRDDLPAGQDARRAEAEALALAYRAAHCGDDRAALVAAIGDALTELDAAEERASVARRVVSHGFVRGRIGAP</sequence>
<protein>
    <submittedName>
        <fullName evidence="1">Uncharacterized protein</fullName>
    </submittedName>
</protein>
<proteinExistence type="predicted"/>
<keyword evidence="2" id="KW-1185">Reference proteome</keyword>
<reference evidence="2" key="1">
    <citation type="submission" date="2016-10" db="EMBL/GenBank/DDBJ databases">
        <authorList>
            <person name="Varghese N."/>
            <person name="Submissions S."/>
        </authorList>
    </citation>
    <scope>NUCLEOTIDE SEQUENCE [LARGE SCALE GENOMIC DNA]</scope>
    <source>
        <strain evidence="2">CGMCC 1.6474</strain>
    </source>
</reference>
<dbReference type="Proteomes" id="UP000198804">
    <property type="component" value="Unassembled WGS sequence"/>
</dbReference>
<evidence type="ECO:0000313" key="2">
    <source>
        <dbReference type="Proteomes" id="UP000198804"/>
    </source>
</evidence>
<accession>A0A1I4K193</accession>
<dbReference type="EMBL" id="FOSV01000022">
    <property type="protein sequence ID" value="SFL72570.1"/>
    <property type="molecule type" value="Genomic_DNA"/>
</dbReference>